<dbReference type="InterPro" id="IPR005625">
    <property type="entry name" value="PepSY-ass_TM"/>
</dbReference>
<keyword evidence="1" id="KW-0472">Membrane</keyword>
<accession>A0ABT3RU44</accession>
<dbReference type="RefSeq" id="WP_266057674.1">
    <property type="nucleotide sequence ID" value="NZ_JAPFQN010000007.1"/>
</dbReference>
<sequence>MSFKKVVRKIHLWLGFITGPIVFIVALTGCLYAFQEEIQDLTQPYRFIENSDQNKLEPSKLQEIVKEKYPEKSLHALMYYNQNRSAKAIFYSNENEYYFFVYLNPYTGEIIHVKDELSSFFRIVLDGHFYLWLPHEIGQPLVASATLIFLLIVVSGLILWWPKNKKASSQRFKIKFKGKWKRTNFDLHTVLGFYVSVFATLFAITGLIWGFQWFRDMVYTGISGGDKFENYSQPLSGTNHETDNNKPSIDTVWEIMKKEYPRAEWIEIHPPHDSLTTIAANANPDASTYWKMDYRYFDQYSLEEKEVDHIWNRYNKSSTADLIMRLNYDVHVGAIGGIPGKFLAFIFSLIIASMPVTGLLIWYGRKTKSPKRKIKVQAA</sequence>
<keyword evidence="1" id="KW-0812">Transmembrane</keyword>
<comment type="caution">
    <text evidence="2">The sequence shown here is derived from an EMBL/GenBank/DDBJ whole genome shotgun (WGS) entry which is preliminary data.</text>
</comment>
<dbReference type="PROSITE" id="PS51257">
    <property type="entry name" value="PROKAR_LIPOPROTEIN"/>
    <property type="match status" value="1"/>
</dbReference>
<proteinExistence type="predicted"/>
<feature type="transmembrane region" description="Helical" evidence="1">
    <location>
        <begin position="141"/>
        <end position="162"/>
    </location>
</feature>
<feature type="transmembrane region" description="Helical" evidence="1">
    <location>
        <begin position="342"/>
        <end position="363"/>
    </location>
</feature>
<name>A0ABT3RU44_9BACT</name>
<organism evidence="2 3">
    <name type="scientific">Mangrovivirga halotolerans</name>
    <dbReference type="NCBI Taxonomy" id="2993936"/>
    <lineage>
        <taxon>Bacteria</taxon>
        <taxon>Pseudomonadati</taxon>
        <taxon>Bacteroidota</taxon>
        <taxon>Cytophagia</taxon>
        <taxon>Cytophagales</taxon>
        <taxon>Mangrovivirgaceae</taxon>
        <taxon>Mangrovivirga</taxon>
    </lineage>
</organism>
<evidence type="ECO:0000313" key="2">
    <source>
        <dbReference type="EMBL" id="MCX2745128.1"/>
    </source>
</evidence>
<keyword evidence="3" id="KW-1185">Reference proteome</keyword>
<evidence type="ECO:0000313" key="3">
    <source>
        <dbReference type="Proteomes" id="UP001209885"/>
    </source>
</evidence>
<dbReference type="Pfam" id="PF03929">
    <property type="entry name" value="PepSY_TM"/>
    <property type="match status" value="1"/>
</dbReference>
<dbReference type="PANTHER" id="PTHR34219:SF3">
    <property type="entry name" value="BLL7967 PROTEIN"/>
    <property type="match status" value="1"/>
</dbReference>
<reference evidence="2 3" key="1">
    <citation type="submission" date="2022-11" db="EMBL/GenBank/DDBJ databases">
        <title>The characterization of three novel Bacteroidetes species and genomic analysis of their roles in tidal elemental geochemical cycles.</title>
        <authorList>
            <person name="Ma K."/>
        </authorList>
    </citation>
    <scope>NUCLEOTIDE SEQUENCE [LARGE SCALE GENOMIC DNA]</scope>
    <source>
        <strain evidence="2 3">M17</strain>
    </source>
</reference>
<feature type="transmembrane region" description="Helical" evidence="1">
    <location>
        <begin position="12"/>
        <end position="34"/>
    </location>
</feature>
<protein>
    <submittedName>
        <fullName evidence="2">PepSY-associated TM helix domain-containing protein</fullName>
    </submittedName>
</protein>
<dbReference type="PANTHER" id="PTHR34219">
    <property type="entry name" value="IRON-REGULATED INNER MEMBRANE PROTEIN-RELATED"/>
    <property type="match status" value="1"/>
</dbReference>
<keyword evidence="1" id="KW-1133">Transmembrane helix</keyword>
<feature type="transmembrane region" description="Helical" evidence="1">
    <location>
        <begin position="183"/>
        <end position="209"/>
    </location>
</feature>
<dbReference type="Proteomes" id="UP001209885">
    <property type="component" value="Unassembled WGS sequence"/>
</dbReference>
<evidence type="ECO:0000256" key="1">
    <source>
        <dbReference type="SAM" id="Phobius"/>
    </source>
</evidence>
<dbReference type="EMBL" id="JAPFQN010000007">
    <property type="protein sequence ID" value="MCX2745128.1"/>
    <property type="molecule type" value="Genomic_DNA"/>
</dbReference>
<gene>
    <name evidence="2" type="ORF">OO013_14705</name>
</gene>